<reference evidence="1 2" key="1">
    <citation type="submission" date="2024-09" db="EMBL/GenBank/DDBJ databases">
        <authorList>
            <person name="Sun Q."/>
            <person name="Mori K."/>
        </authorList>
    </citation>
    <scope>NUCLEOTIDE SEQUENCE [LARGE SCALE GENOMIC DNA]</scope>
    <source>
        <strain evidence="1 2">NCAIM B.02415</strain>
    </source>
</reference>
<keyword evidence="2" id="KW-1185">Reference proteome</keyword>
<gene>
    <name evidence="1" type="ORF">ACFFGT_20205</name>
</gene>
<dbReference type="Proteomes" id="UP001589828">
    <property type="component" value="Unassembled WGS sequence"/>
</dbReference>
<name>A0ABV6LAT5_9SPHI</name>
<protein>
    <submittedName>
        <fullName evidence="1">Uncharacterized protein</fullName>
    </submittedName>
</protein>
<dbReference type="EMBL" id="JBHLTS010000062">
    <property type="protein sequence ID" value="MFC0516541.1"/>
    <property type="molecule type" value="Genomic_DNA"/>
</dbReference>
<comment type="caution">
    <text evidence="1">The sequence shown here is derived from an EMBL/GenBank/DDBJ whole genome shotgun (WGS) entry which is preliminary data.</text>
</comment>
<evidence type="ECO:0000313" key="1">
    <source>
        <dbReference type="EMBL" id="MFC0516541.1"/>
    </source>
</evidence>
<evidence type="ECO:0000313" key="2">
    <source>
        <dbReference type="Proteomes" id="UP001589828"/>
    </source>
</evidence>
<sequence length="91" mass="10503">MQQKGFLRATRFRGHHAAFALQNKQNHGLQLFCPDSHSPRLLQKLAMPLQPHTPYMFCSFSPEADLLRKTFGKQGIFAFACWYNMRKGFAS</sequence>
<organism evidence="1 2">
    <name type="scientific">Mucilaginibacter angelicae</name>
    <dbReference type="NCBI Taxonomy" id="869718"/>
    <lineage>
        <taxon>Bacteria</taxon>
        <taxon>Pseudomonadati</taxon>
        <taxon>Bacteroidota</taxon>
        <taxon>Sphingobacteriia</taxon>
        <taxon>Sphingobacteriales</taxon>
        <taxon>Sphingobacteriaceae</taxon>
        <taxon>Mucilaginibacter</taxon>
    </lineage>
</organism>
<proteinExistence type="predicted"/>
<accession>A0ABV6LAT5</accession>
<dbReference type="RefSeq" id="WP_377024320.1">
    <property type="nucleotide sequence ID" value="NZ_JBHLTS010000062.1"/>
</dbReference>